<feature type="transmembrane region" description="Helical" evidence="7">
    <location>
        <begin position="242"/>
        <end position="261"/>
    </location>
</feature>
<organism evidence="9 10">
    <name type="scientific">Mesobacillus subterraneus</name>
    <dbReference type="NCBI Taxonomy" id="285983"/>
    <lineage>
        <taxon>Bacteria</taxon>
        <taxon>Bacillati</taxon>
        <taxon>Bacillota</taxon>
        <taxon>Bacilli</taxon>
        <taxon>Bacillales</taxon>
        <taxon>Bacillaceae</taxon>
        <taxon>Mesobacillus</taxon>
    </lineage>
</organism>
<name>A0A0D6Z825_9BACI</name>
<comment type="similarity">
    <text evidence="7">Belongs to the binding-protein-dependent transport system permease family.</text>
</comment>
<keyword evidence="6 7" id="KW-0472">Membrane</keyword>
<protein>
    <submittedName>
        <fullName evidence="9">ABC transporter permease</fullName>
    </submittedName>
</protein>
<comment type="caution">
    <text evidence="9">The sequence shown here is derived from an EMBL/GenBank/DDBJ whole genome shotgun (WGS) entry which is preliminary data.</text>
</comment>
<dbReference type="CDD" id="cd06261">
    <property type="entry name" value="TM_PBP2"/>
    <property type="match status" value="1"/>
</dbReference>
<dbReference type="PANTHER" id="PTHR43744">
    <property type="entry name" value="ABC TRANSPORTER PERMEASE PROTEIN MG189-RELATED-RELATED"/>
    <property type="match status" value="1"/>
</dbReference>
<dbReference type="SUPFAM" id="SSF161098">
    <property type="entry name" value="MetI-like"/>
    <property type="match status" value="1"/>
</dbReference>
<feature type="transmembrane region" description="Helical" evidence="7">
    <location>
        <begin position="105"/>
        <end position="127"/>
    </location>
</feature>
<dbReference type="PATRIC" id="fig|285983.3.peg.1979"/>
<evidence type="ECO:0000256" key="5">
    <source>
        <dbReference type="ARBA" id="ARBA00022989"/>
    </source>
</evidence>
<dbReference type="Pfam" id="PF00528">
    <property type="entry name" value="BPD_transp_1"/>
    <property type="match status" value="1"/>
</dbReference>
<evidence type="ECO:0000313" key="9">
    <source>
        <dbReference type="EMBL" id="KIY21166.1"/>
    </source>
</evidence>
<proteinExistence type="inferred from homology"/>
<evidence type="ECO:0000256" key="4">
    <source>
        <dbReference type="ARBA" id="ARBA00022692"/>
    </source>
</evidence>
<dbReference type="Gene3D" id="1.10.3720.10">
    <property type="entry name" value="MetI-like"/>
    <property type="match status" value="1"/>
</dbReference>
<accession>A0A0D6Z825</accession>
<keyword evidence="5 7" id="KW-1133">Transmembrane helix</keyword>
<evidence type="ECO:0000256" key="2">
    <source>
        <dbReference type="ARBA" id="ARBA00022448"/>
    </source>
</evidence>
<dbReference type="InterPro" id="IPR000515">
    <property type="entry name" value="MetI-like"/>
</dbReference>
<sequence>MRNGKSSKMKAIVYALLIGYSLLTLVPFLWSILTSFKTTAEIASGGTFFPQEWSTAGYEKVFDSQLPTWVMNSLFVALVTTLINLVVNTMAGYALARIDFKGQKVLFSALLALIMIPSQVTMIPLYIVVSKLGLVDSHWSIILTTMFNIGYIFMMRQFFVNFPRDVEEAATMDGLSRIGTFFRVVLPNAKAAVATQAVFVFMGVWNEFMKPLLFISSPDRYMLTQGLNALAKQFKNATAWDVIMAGSLISIIPIFIIYIILNKYFIQTNNQTAGVK</sequence>
<dbReference type="PROSITE" id="PS50928">
    <property type="entry name" value="ABC_TM1"/>
    <property type="match status" value="1"/>
</dbReference>
<evidence type="ECO:0000256" key="1">
    <source>
        <dbReference type="ARBA" id="ARBA00004651"/>
    </source>
</evidence>
<keyword evidence="4 7" id="KW-0812">Transmembrane</keyword>
<feature type="transmembrane region" description="Helical" evidence="7">
    <location>
        <begin position="69"/>
        <end position="93"/>
    </location>
</feature>
<dbReference type="GO" id="GO:0005886">
    <property type="term" value="C:plasma membrane"/>
    <property type="evidence" value="ECO:0007669"/>
    <property type="project" value="UniProtKB-SubCell"/>
</dbReference>
<dbReference type="InterPro" id="IPR035906">
    <property type="entry name" value="MetI-like_sf"/>
</dbReference>
<feature type="transmembrane region" description="Helical" evidence="7">
    <location>
        <begin position="12"/>
        <end position="33"/>
    </location>
</feature>
<evidence type="ECO:0000259" key="8">
    <source>
        <dbReference type="PROSITE" id="PS50928"/>
    </source>
</evidence>
<dbReference type="PANTHER" id="PTHR43744:SF12">
    <property type="entry name" value="ABC TRANSPORTER PERMEASE PROTEIN MG189-RELATED"/>
    <property type="match status" value="1"/>
</dbReference>
<dbReference type="GO" id="GO:0055085">
    <property type="term" value="P:transmembrane transport"/>
    <property type="evidence" value="ECO:0007669"/>
    <property type="project" value="InterPro"/>
</dbReference>
<feature type="transmembrane region" description="Helical" evidence="7">
    <location>
        <begin position="180"/>
        <end position="205"/>
    </location>
</feature>
<feature type="transmembrane region" description="Helical" evidence="7">
    <location>
        <begin position="139"/>
        <end position="159"/>
    </location>
</feature>
<feature type="domain" description="ABC transmembrane type-1" evidence="8">
    <location>
        <begin position="70"/>
        <end position="261"/>
    </location>
</feature>
<evidence type="ECO:0000256" key="7">
    <source>
        <dbReference type="RuleBase" id="RU363032"/>
    </source>
</evidence>
<keyword evidence="10" id="KW-1185">Reference proteome</keyword>
<evidence type="ECO:0000313" key="10">
    <source>
        <dbReference type="Proteomes" id="UP000032512"/>
    </source>
</evidence>
<dbReference type="Proteomes" id="UP000032512">
    <property type="component" value="Unassembled WGS sequence"/>
</dbReference>
<keyword evidence="3" id="KW-1003">Cell membrane</keyword>
<evidence type="ECO:0000256" key="6">
    <source>
        <dbReference type="ARBA" id="ARBA00023136"/>
    </source>
</evidence>
<keyword evidence="2 7" id="KW-0813">Transport</keyword>
<comment type="subcellular location">
    <subcellularLocation>
        <location evidence="1 7">Cell membrane</location>
        <topology evidence="1 7">Multi-pass membrane protein</topology>
    </subcellularLocation>
</comment>
<evidence type="ECO:0000256" key="3">
    <source>
        <dbReference type="ARBA" id="ARBA00022475"/>
    </source>
</evidence>
<dbReference type="RefSeq" id="WP_044395174.1">
    <property type="nucleotide sequence ID" value="NZ_JXIQ01000121.1"/>
</dbReference>
<dbReference type="EMBL" id="JXIQ01000121">
    <property type="protein sequence ID" value="KIY21166.1"/>
    <property type="molecule type" value="Genomic_DNA"/>
</dbReference>
<gene>
    <name evidence="9" type="ORF">UB32_15230</name>
</gene>
<reference evidence="9 10" key="1">
    <citation type="submission" date="2015-01" db="EMBL/GenBank/DDBJ databases">
        <title>Draft genome sequences of the supercritical CO2 tolerant bacteria Bacillus subterraneus MITOT1 and Bacillus cereus MIT0214.</title>
        <authorList>
            <person name="Peet K.C."/>
            <person name="Thompson J.R."/>
        </authorList>
    </citation>
    <scope>NUCLEOTIDE SEQUENCE [LARGE SCALE GENOMIC DNA]</scope>
    <source>
        <strain evidence="9 10">MITOT1</strain>
    </source>
</reference>
<dbReference type="AlphaFoldDB" id="A0A0D6Z825"/>
<dbReference type="OrthoDB" id="9771544at2"/>